<evidence type="ECO:0000256" key="2">
    <source>
        <dbReference type="ARBA" id="ARBA00022475"/>
    </source>
</evidence>
<feature type="chain" id="PRO_5009657016" evidence="9">
    <location>
        <begin position="21"/>
        <end position="247"/>
    </location>
</feature>
<evidence type="ECO:0000256" key="8">
    <source>
        <dbReference type="SAM" id="Phobius"/>
    </source>
</evidence>
<evidence type="ECO:0000313" key="11">
    <source>
        <dbReference type="EMBL" id="OJD34948.1"/>
    </source>
</evidence>
<keyword evidence="2" id="KW-1003">Cell membrane</keyword>
<keyword evidence="8" id="KW-1133">Transmembrane helix</keyword>
<evidence type="ECO:0000256" key="1">
    <source>
        <dbReference type="ARBA" id="ARBA00004609"/>
    </source>
</evidence>
<evidence type="ECO:0000256" key="4">
    <source>
        <dbReference type="ARBA" id="ARBA00022729"/>
    </source>
</evidence>
<proteinExistence type="predicted"/>
<name>A0A1J9S4R5_9PEZI</name>
<protein>
    <submittedName>
        <fullName evidence="11">Endothiapepsin protein</fullName>
    </submittedName>
</protein>
<sequence>MLRTPLIAIAALWWSSLVAAHVVITYPGWRGNNLHTNGTNADGSIPTGSLGIDFDSNNGTRGYPYGMQWMYPCGGLPTSTNRTKWPVSGGAVGFQPGWFSGHKTALLFVNLGLGTEPLNMSHNMVPMFSINGPTNDMYPGSVCLLQVPLPANVSVNVGDNATIQVVEIAQHGAALFSCVDITFAEPHDVAEVNETNCVNTTGTDSLITYDTVFTASSLSAASSLFHTNAFIAALPTAGALLFAFLML</sequence>
<accession>A0A1J9S4R5</accession>
<feature type="signal peptide" evidence="9">
    <location>
        <begin position="1"/>
        <end position="20"/>
    </location>
</feature>
<dbReference type="AlphaFoldDB" id="A0A1J9S4R5"/>
<evidence type="ECO:0000256" key="6">
    <source>
        <dbReference type="ARBA" id="ARBA00023180"/>
    </source>
</evidence>
<evidence type="ECO:0000256" key="3">
    <source>
        <dbReference type="ARBA" id="ARBA00022622"/>
    </source>
</evidence>
<evidence type="ECO:0000313" key="12">
    <source>
        <dbReference type="Proteomes" id="UP000183809"/>
    </source>
</evidence>
<comment type="caution">
    <text evidence="11">The sequence shown here is derived from an EMBL/GenBank/DDBJ whole genome shotgun (WGS) entry which is preliminary data.</text>
</comment>
<dbReference type="PANTHER" id="PTHR34992:SF10">
    <property type="entry name" value="COPPER ACQUISITION FACTOR BIM1-LIKE DOMAIN-CONTAINING PROTEIN"/>
    <property type="match status" value="1"/>
</dbReference>
<comment type="subcellular location">
    <subcellularLocation>
        <location evidence="1">Cell membrane</location>
        <topology evidence="1">Lipid-anchor</topology>
        <topology evidence="1">GPI-anchor</topology>
    </subcellularLocation>
</comment>
<reference evidence="11 12" key="1">
    <citation type="submission" date="2016-10" db="EMBL/GenBank/DDBJ databases">
        <title>Proteomics and genomics reveal pathogen-plant mechanisms compatible with a hemibiotrophic lifestyle of Diplodia corticola.</title>
        <authorList>
            <person name="Fernandes I."/>
            <person name="De Jonge R."/>
            <person name="Van De Peer Y."/>
            <person name="Devreese B."/>
            <person name="Alves A."/>
            <person name="Esteves A.C."/>
        </authorList>
    </citation>
    <scope>NUCLEOTIDE SEQUENCE [LARGE SCALE GENOMIC DNA]</scope>
    <source>
        <strain evidence="11 12">CBS 112549</strain>
    </source>
</reference>
<dbReference type="RefSeq" id="XP_020131208.1">
    <property type="nucleotide sequence ID" value="XM_020271925.1"/>
</dbReference>
<evidence type="ECO:0000256" key="7">
    <source>
        <dbReference type="ARBA" id="ARBA00023288"/>
    </source>
</evidence>
<feature type="transmembrane region" description="Helical" evidence="8">
    <location>
        <begin position="224"/>
        <end position="245"/>
    </location>
</feature>
<dbReference type="Proteomes" id="UP000183809">
    <property type="component" value="Unassembled WGS sequence"/>
</dbReference>
<feature type="domain" description="Copper acquisition factor BIM1-like" evidence="10">
    <location>
        <begin position="20"/>
        <end position="202"/>
    </location>
</feature>
<keyword evidence="12" id="KW-1185">Reference proteome</keyword>
<dbReference type="CDD" id="cd21176">
    <property type="entry name" value="LPMO_auxiliary-like"/>
    <property type="match status" value="1"/>
</dbReference>
<dbReference type="GO" id="GO:0005886">
    <property type="term" value="C:plasma membrane"/>
    <property type="evidence" value="ECO:0007669"/>
    <property type="project" value="UniProtKB-SubCell"/>
</dbReference>
<keyword evidence="6" id="KW-0325">Glycoprotein</keyword>
<dbReference type="EMBL" id="MNUE01000019">
    <property type="protein sequence ID" value="OJD34948.1"/>
    <property type="molecule type" value="Genomic_DNA"/>
</dbReference>
<gene>
    <name evidence="11" type="ORF">BKCO1_19000138</name>
</gene>
<dbReference type="OrthoDB" id="5329488at2759"/>
<dbReference type="InterPro" id="IPR046530">
    <property type="entry name" value="BIM1-like_dom"/>
</dbReference>
<evidence type="ECO:0000256" key="9">
    <source>
        <dbReference type="SAM" id="SignalP"/>
    </source>
</evidence>
<dbReference type="Pfam" id="PF20238">
    <property type="entry name" value="BIM1-like_dom"/>
    <property type="match status" value="1"/>
</dbReference>
<keyword evidence="8" id="KW-0812">Transmembrane</keyword>
<keyword evidence="4 9" id="KW-0732">Signal</keyword>
<keyword evidence="7" id="KW-0449">Lipoprotein</keyword>
<dbReference type="GeneID" id="31012184"/>
<dbReference type="InterPro" id="IPR046936">
    <property type="entry name" value="BIM1-like"/>
</dbReference>
<organism evidence="11 12">
    <name type="scientific">Diplodia corticola</name>
    <dbReference type="NCBI Taxonomy" id="236234"/>
    <lineage>
        <taxon>Eukaryota</taxon>
        <taxon>Fungi</taxon>
        <taxon>Dikarya</taxon>
        <taxon>Ascomycota</taxon>
        <taxon>Pezizomycotina</taxon>
        <taxon>Dothideomycetes</taxon>
        <taxon>Dothideomycetes incertae sedis</taxon>
        <taxon>Botryosphaeriales</taxon>
        <taxon>Botryosphaeriaceae</taxon>
        <taxon>Diplodia</taxon>
    </lineage>
</organism>
<keyword evidence="3" id="KW-0336">GPI-anchor</keyword>
<evidence type="ECO:0000256" key="5">
    <source>
        <dbReference type="ARBA" id="ARBA00023136"/>
    </source>
</evidence>
<keyword evidence="5 8" id="KW-0472">Membrane</keyword>
<evidence type="ECO:0000259" key="10">
    <source>
        <dbReference type="Pfam" id="PF20238"/>
    </source>
</evidence>
<dbReference type="PANTHER" id="PTHR34992">
    <property type="entry name" value="HYPHAL ANASTAMOSIS-7 PROTEIN"/>
    <property type="match status" value="1"/>
</dbReference>
<dbReference type="GO" id="GO:0098552">
    <property type="term" value="C:side of membrane"/>
    <property type="evidence" value="ECO:0007669"/>
    <property type="project" value="UniProtKB-KW"/>
</dbReference>